<evidence type="ECO:0000256" key="2">
    <source>
        <dbReference type="ARBA" id="ARBA00004123"/>
    </source>
</evidence>
<evidence type="ECO:0000256" key="11">
    <source>
        <dbReference type="ARBA" id="ARBA00023242"/>
    </source>
</evidence>
<protein>
    <recommendedName>
        <fullName evidence="3">Zinc finger CCCH-type with G patch domain-containing protein</fullName>
    </recommendedName>
</protein>
<accession>A0A8S3XG69</accession>
<comment type="function">
    <text evidence="1">Transcription repressor.</text>
</comment>
<dbReference type="InterPro" id="IPR000467">
    <property type="entry name" value="G_patch_dom"/>
</dbReference>
<evidence type="ECO:0000256" key="12">
    <source>
        <dbReference type="PROSITE-ProRule" id="PRU00723"/>
    </source>
</evidence>
<dbReference type="PANTHER" id="PTHR46297">
    <property type="entry name" value="ZINC FINGER CCCH-TYPE WITH G PATCH DOMAIN-CONTAINING PROTEIN"/>
    <property type="match status" value="1"/>
</dbReference>
<dbReference type="OrthoDB" id="5842926at2759"/>
<dbReference type="AlphaFoldDB" id="A0A8S3XG69"/>
<dbReference type="GO" id="GO:0000978">
    <property type="term" value="F:RNA polymerase II cis-regulatory region sequence-specific DNA binding"/>
    <property type="evidence" value="ECO:0007669"/>
    <property type="project" value="TreeGrafter"/>
</dbReference>
<evidence type="ECO:0000256" key="6">
    <source>
        <dbReference type="ARBA" id="ARBA00022771"/>
    </source>
</evidence>
<feature type="region of interest" description="Disordered" evidence="14">
    <location>
        <begin position="534"/>
        <end position="553"/>
    </location>
</feature>
<organism evidence="17 18">
    <name type="scientific">Parnassius apollo</name>
    <name type="common">Apollo butterfly</name>
    <name type="synonym">Papilio apollo</name>
    <dbReference type="NCBI Taxonomy" id="110799"/>
    <lineage>
        <taxon>Eukaryota</taxon>
        <taxon>Metazoa</taxon>
        <taxon>Ecdysozoa</taxon>
        <taxon>Arthropoda</taxon>
        <taxon>Hexapoda</taxon>
        <taxon>Insecta</taxon>
        <taxon>Pterygota</taxon>
        <taxon>Neoptera</taxon>
        <taxon>Endopterygota</taxon>
        <taxon>Lepidoptera</taxon>
        <taxon>Glossata</taxon>
        <taxon>Ditrysia</taxon>
        <taxon>Papilionoidea</taxon>
        <taxon>Papilionidae</taxon>
        <taxon>Parnassiinae</taxon>
        <taxon>Parnassini</taxon>
        <taxon>Parnassius</taxon>
        <taxon>Parnassius</taxon>
    </lineage>
</organism>
<keyword evidence="5 12" id="KW-0479">Metal-binding</keyword>
<proteinExistence type="predicted"/>
<evidence type="ECO:0000259" key="16">
    <source>
        <dbReference type="PROSITE" id="PS50174"/>
    </source>
</evidence>
<feature type="region of interest" description="Disordered" evidence="14">
    <location>
        <begin position="301"/>
        <end position="324"/>
    </location>
</feature>
<dbReference type="Proteomes" id="UP000691718">
    <property type="component" value="Unassembled WGS sequence"/>
</dbReference>
<feature type="compositionally biased region" description="Polar residues" evidence="14">
    <location>
        <begin position="49"/>
        <end position="62"/>
    </location>
</feature>
<dbReference type="InterPro" id="IPR000571">
    <property type="entry name" value="Znf_CCCH"/>
</dbReference>
<dbReference type="GO" id="GO:0001227">
    <property type="term" value="F:DNA-binding transcription repressor activity, RNA polymerase II-specific"/>
    <property type="evidence" value="ECO:0007669"/>
    <property type="project" value="TreeGrafter"/>
</dbReference>
<dbReference type="SMART" id="SM00443">
    <property type="entry name" value="G_patch"/>
    <property type="match status" value="1"/>
</dbReference>
<feature type="zinc finger region" description="C3H1-type" evidence="12">
    <location>
        <begin position="182"/>
        <end position="205"/>
    </location>
</feature>
<dbReference type="PROSITE" id="PS50103">
    <property type="entry name" value="ZF_C3H1"/>
    <property type="match status" value="1"/>
</dbReference>
<dbReference type="PROSITE" id="PS50174">
    <property type="entry name" value="G_PATCH"/>
    <property type="match status" value="1"/>
</dbReference>
<feature type="compositionally biased region" description="Basic and acidic residues" evidence="14">
    <location>
        <begin position="534"/>
        <end position="543"/>
    </location>
</feature>
<evidence type="ECO:0000256" key="4">
    <source>
        <dbReference type="ARBA" id="ARBA00022491"/>
    </source>
</evidence>
<feature type="domain" description="C3H1-type" evidence="15">
    <location>
        <begin position="182"/>
        <end position="205"/>
    </location>
</feature>
<evidence type="ECO:0000256" key="1">
    <source>
        <dbReference type="ARBA" id="ARBA00004062"/>
    </source>
</evidence>
<dbReference type="GO" id="GO:0008270">
    <property type="term" value="F:zinc ion binding"/>
    <property type="evidence" value="ECO:0007669"/>
    <property type="project" value="UniProtKB-KW"/>
</dbReference>
<evidence type="ECO:0000259" key="15">
    <source>
        <dbReference type="PROSITE" id="PS50103"/>
    </source>
</evidence>
<feature type="coiled-coil region" evidence="13">
    <location>
        <begin position="1"/>
        <end position="35"/>
    </location>
</feature>
<reference evidence="17" key="1">
    <citation type="submission" date="2021-04" db="EMBL/GenBank/DDBJ databases">
        <authorList>
            <person name="Tunstrom K."/>
        </authorList>
    </citation>
    <scope>NUCLEOTIDE SEQUENCE</scope>
</reference>
<comment type="caution">
    <text evidence="17">The sequence shown here is derived from an EMBL/GenBank/DDBJ whole genome shotgun (WGS) entry which is preliminary data.</text>
</comment>
<evidence type="ECO:0000256" key="5">
    <source>
        <dbReference type="ARBA" id="ARBA00022723"/>
    </source>
</evidence>
<evidence type="ECO:0000256" key="3">
    <source>
        <dbReference type="ARBA" id="ARBA00022414"/>
    </source>
</evidence>
<keyword evidence="8" id="KW-0805">Transcription regulation</keyword>
<keyword evidence="7 12" id="KW-0862">Zinc</keyword>
<dbReference type="GO" id="GO:0005634">
    <property type="term" value="C:nucleus"/>
    <property type="evidence" value="ECO:0007669"/>
    <property type="project" value="UniProtKB-SubCell"/>
</dbReference>
<feature type="domain" description="G-patch" evidence="16">
    <location>
        <begin position="355"/>
        <end position="401"/>
    </location>
</feature>
<evidence type="ECO:0000313" key="17">
    <source>
        <dbReference type="EMBL" id="CAG5018449.1"/>
    </source>
</evidence>
<feature type="region of interest" description="Disordered" evidence="14">
    <location>
        <begin position="49"/>
        <end position="75"/>
    </location>
</feature>
<keyword evidence="4" id="KW-0678">Repressor</keyword>
<gene>
    <name evidence="17" type="ORF">PAPOLLO_LOCUS16877</name>
</gene>
<name>A0A8S3XG69_PARAO</name>
<dbReference type="PANTHER" id="PTHR46297:SF1">
    <property type="entry name" value="ZINC FINGER CCCH-TYPE WITH G PATCH DOMAIN-CONTAINING PROTEIN"/>
    <property type="match status" value="1"/>
</dbReference>
<keyword evidence="9" id="KW-0238">DNA-binding</keyword>
<evidence type="ECO:0000256" key="10">
    <source>
        <dbReference type="ARBA" id="ARBA00023163"/>
    </source>
</evidence>
<feature type="compositionally biased region" description="Basic residues" evidence="14">
    <location>
        <begin position="544"/>
        <end position="553"/>
    </location>
</feature>
<feature type="compositionally biased region" description="Acidic residues" evidence="14">
    <location>
        <begin position="303"/>
        <end position="318"/>
    </location>
</feature>
<feature type="compositionally biased region" description="Basic and acidic residues" evidence="14">
    <location>
        <begin position="96"/>
        <end position="113"/>
    </location>
</feature>
<evidence type="ECO:0000256" key="14">
    <source>
        <dbReference type="SAM" id="MobiDB-lite"/>
    </source>
</evidence>
<keyword evidence="10" id="KW-0804">Transcription</keyword>
<dbReference type="EMBL" id="CAJQZP010001125">
    <property type="protein sequence ID" value="CAG5018449.1"/>
    <property type="molecule type" value="Genomic_DNA"/>
</dbReference>
<sequence length="553" mass="63125">MEDLQNSIMQYREQLQLVNDALEKAQDDIERESLLALQSEMRELIQLTQESLDTQQAKQANTEESDLQDNEYGSKNDLDSEYALFMEEMSKSGVYETEKRQDATDLKDDITKSDDEDSDIEDELATLLGMKCAVYHTHKWGGQPSLHNAMVSSVEPRRDNDQFSDLQVRVLFTHPTHAEMLPCPFFLDGECKFSDEQCRYSHGALVKLSSLKEAIEPNYEMIRPGSRVLLKLKAPDSEDISVAKKTTERYHLWHVAVVTSVDLETRTCVAKLEHGVKTGEKRKATADELHVAFEDIFPLNTENGEDLESDDSLSDTEYPESKSGRVELDPSQRVLLVEKSLQNNAPIMGEWERHTRGIGSKIMLSMGYVPGTGLGAAGDGRLQPVEARVLPAARGLDHCMQIHENNAAQDPLKVEKKLKRLQKREEERNKRAYEREKERERRNVFNFLNRTLGDSSERPESSTGISISDIKQSTSKDLNIEQFKITQDSKRLDQEILKLNTSLAKYPLGSSVYINIKGQIAEKSKELETLKNREQQIEKEQKHRKDKKKMTVF</sequence>
<keyword evidence="6 12" id="KW-0863">Zinc-finger</keyword>
<evidence type="ECO:0000256" key="8">
    <source>
        <dbReference type="ARBA" id="ARBA00023015"/>
    </source>
</evidence>
<comment type="subcellular location">
    <subcellularLocation>
        <location evidence="2">Nucleus</location>
    </subcellularLocation>
</comment>
<dbReference type="Pfam" id="PF01585">
    <property type="entry name" value="G-patch"/>
    <property type="match status" value="1"/>
</dbReference>
<evidence type="ECO:0000313" key="18">
    <source>
        <dbReference type="Proteomes" id="UP000691718"/>
    </source>
</evidence>
<evidence type="ECO:0000256" key="9">
    <source>
        <dbReference type="ARBA" id="ARBA00023125"/>
    </source>
</evidence>
<feature type="coiled-coil region" evidence="13">
    <location>
        <begin position="416"/>
        <end position="443"/>
    </location>
</feature>
<keyword evidence="18" id="KW-1185">Reference proteome</keyword>
<feature type="region of interest" description="Disordered" evidence="14">
    <location>
        <begin position="93"/>
        <end position="117"/>
    </location>
</feature>
<evidence type="ECO:0000256" key="7">
    <source>
        <dbReference type="ARBA" id="ARBA00022833"/>
    </source>
</evidence>
<keyword evidence="13" id="KW-0175">Coiled coil</keyword>
<keyword evidence="11" id="KW-0539">Nucleus</keyword>
<evidence type="ECO:0000256" key="13">
    <source>
        <dbReference type="SAM" id="Coils"/>
    </source>
</evidence>